<reference evidence="2" key="2">
    <citation type="submission" date="2023-06" db="EMBL/GenBank/DDBJ databases">
        <authorList>
            <consortium name="Lawrence Berkeley National Laboratory"/>
            <person name="Haridas S."/>
            <person name="Hensen N."/>
            <person name="Bonometti L."/>
            <person name="Westerberg I."/>
            <person name="Brannstrom I.O."/>
            <person name="Guillou S."/>
            <person name="Cros-Aarteil S."/>
            <person name="Calhoun S."/>
            <person name="Kuo A."/>
            <person name="Mondo S."/>
            <person name="Pangilinan J."/>
            <person name="Riley R."/>
            <person name="LaButti K."/>
            <person name="Andreopoulos B."/>
            <person name="Lipzen A."/>
            <person name="Chen C."/>
            <person name="Yanf M."/>
            <person name="Daum C."/>
            <person name="Ng V."/>
            <person name="Clum A."/>
            <person name="Steindorff A."/>
            <person name="Ohm R."/>
            <person name="Martin F."/>
            <person name="Silar P."/>
            <person name="Natvig D."/>
            <person name="Lalanne C."/>
            <person name="Gautier V."/>
            <person name="Ament-velasquez S.L."/>
            <person name="Kruys A."/>
            <person name="Hutchinson M.I."/>
            <person name="Powell A.J."/>
            <person name="Barry K."/>
            <person name="Miller A.N."/>
            <person name="Grigoriev I.V."/>
            <person name="Debuchy R."/>
            <person name="Gladieux P."/>
            <person name="Thoren M.H."/>
            <person name="Johannesson H."/>
        </authorList>
    </citation>
    <scope>NUCLEOTIDE SEQUENCE</scope>
    <source>
        <strain evidence="2">CBS 232.78</strain>
    </source>
</reference>
<feature type="region of interest" description="Disordered" evidence="1">
    <location>
        <begin position="47"/>
        <end position="130"/>
    </location>
</feature>
<reference evidence="2" key="1">
    <citation type="journal article" date="2023" name="Mol. Phylogenet. Evol.">
        <title>Genome-scale phylogeny and comparative genomics of the fungal order Sordariales.</title>
        <authorList>
            <person name="Hensen N."/>
            <person name="Bonometti L."/>
            <person name="Westerberg I."/>
            <person name="Brannstrom I.O."/>
            <person name="Guillou S."/>
            <person name="Cros-Aarteil S."/>
            <person name="Calhoun S."/>
            <person name="Haridas S."/>
            <person name="Kuo A."/>
            <person name="Mondo S."/>
            <person name="Pangilinan J."/>
            <person name="Riley R."/>
            <person name="LaButti K."/>
            <person name="Andreopoulos B."/>
            <person name="Lipzen A."/>
            <person name="Chen C."/>
            <person name="Yan M."/>
            <person name="Daum C."/>
            <person name="Ng V."/>
            <person name="Clum A."/>
            <person name="Steindorff A."/>
            <person name="Ohm R.A."/>
            <person name="Martin F."/>
            <person name="Silar P."/>
            <person name="Natvig D.O."/>
            <person name="Lalanne C."/>
            <person name="Gautier V."/>
            <person name="Ament-Velasquez S.L."/>
            <person name="Kruys A."/>
            <person name="Hutchinson M.I."/>
            <person name="Powell A.J."/>
            <person name="Barry K."/>
            <person name="Miller A.N."/>
            <person name="Grigoriev I.V."/>
            <person name="Debuchy R."/>
            <person name="Gladieux P."/>
            <person name="Hiltunen Thoren M."/>
            <person name="Johannesson H."/>
        </authorList>
    </citation>
    <scope>NUCLEOTIDE SEQUENCE</scope>
    <source>
        <strain evidence="2">CBS 232.78</strain>
    </source>
</reference>
<comment type="caution">
    <text evidence="2">The sequence shown here is derived from an EMBL/GenBank/DDBJ whole genome shotgun (WGS) entry which is preliminary data.</text>
</comment>
<protein>
    <submittedName>
        <fullName evidence="2">Uncharacterized protein</fullName>
    </submittedName>
</protein>
<dbReference type="AlphaFoldDB" id="A0AAE0P3S1"/>
<dbReference type="EMBL" id="JAULSW010000001">
    <property type="protein sequence ID" value="KAK3392690.1"/>
    <property type="molecule type" value="Genomic_DNA"/>
</dbReference>
<dbReference type="Proteomes" id="UP001285441">
    <property type="component" value="Unassembled WGS sequence"/>
</dbReference>
<gene>
    <name evidence="2" type="ORF">B0H63DRAFT_515903</name>
</gene>
<feature type="compositionally biased region" description="Low complexity" evidence="1">
    <location>
        <begin position="63"/>
        <end position="89"/>
    </location>
</feature>
<feature type="compositionally biased region" description="Acidic residues" evidence="1">
    <location>
        <begin position="48"/>
        <end position="58"/>
    </location>
</feature>
<evidence type="ECO:0000313" key="2">
    <source>
        <dbReference type="EMBL" id="KAK3392690.1"/>
    </source>
</evidence>
<accession>A0AAE0P3S1</accession>
<feature type="compositionally biased region" description="Polar residues" evidence="1">
    <location>
        <begin position="101"/>
        <end position="115"/>
    </location>
</feature>
<organism evidence="2 3">
    <name type="scientific">Podospora didyma</name>
    <dbReference type="NCBI Taxonomy" id="330526"/>
    <lineage>
        <taxon>Eukaryota</taxon>
        <taxon>Fungi</taxon>
        <taxon>Dikarya</taxon>
        <taxon>Ascomycota</taxon>
        <taxon>Pezizomycotina</taxon>
        <taxon>Sordariomycetes</taxon>
        <taxon>Sordariomycetidae</taxon>
        <taxon>Sordariales</taxon>
        <taxon>Podosporaceae</taxon>
        <taxon>Podospora</taxon>
    </lineage>
</organism>
<sequence>MLKAKAAVGLGLTSADVRAQLRKNAIRACKLMCRKCIELKYRSFPTDSEYESEKETDETPGGASPADSEVAAAPVSAAELSSPAEAAQADSEVAVAPVSTGDPSSSVSQTVSRTLANADKTAPSRQVTDSTVGILLQTSLLPALRPSPQRKKPRASFNFKDNVPRLPALRPSPPKKRPRVFGNVGNVGNVSEDDPDPRSSP</sequence>
<feature type="region of interest" description="Disordered" evidence="1">
    <location>
        <begin position="143"/>
        <end position="201"/>
    </location>
</feature>
<keyword evidence="3" id="KW-1185">Reference proteome</keyword>
<proteinExistence type="predicted"/>
<name>A0AAE0P3S1_9PEZI</name>
<evidence type="ECO:0000256" key="1">
    <source>
        <dbReference type="SAM" id="MobiDB-lite"/>
    </source>
</evidence>
<evidence type="ECO:0000313" key="3">
    <source>
        <dbReference type="Proteomes" id="UP001285441"/>
    </source>
</evidence>